<evidence type="ECO:0000256" key="1">
    <source>
        <dbReference type="ARBA" id="ARBA00004196"/>
    </source>
</evidence>
<dbReference type="Gene3D" id="2.60.40.4270">
    <property type="entry name" value="Listeria-Bacteroides repeat domain"/>
    <property type="match status" value="2"/>
</dbReference>
<dbReference type="EMBL" id="JACOOZ010000001">
    <property type="protein sequence ID" value="MBC5666437.1"/>
    <property type="molecule type" value="Genomic_DNA"/>
</dbReference>
<reference evidence="3 4" key="1">
    <citation type="submission" date="2020-08" db="EMBL/GenBank/DDBJ databases">
        <title>Genome public.</title>
        <authorList>
            <person name="Liu C."/>
            <person name="Sun Q."/>
        </authorList>
    </citation>
    <scope>NUCLEOTIDE SEQUENCE [LARGE SCALE GENOMIC DNA]</scope>
    <source>
        <strain evidence="3 4">BX4</strain>
    </source>
</reference>
<dbReference type="InterPro" id="IPR013378">
    <property type="entry name" value="InlB-like_B-rpt"/>
</dbReference>
<keyword evidence="4" id="KW-1185">Reference proteome</keyword>
<evidence type="ECO:0000313" key="3">
    <source>
        <dbReference type="EMBL" id="MBC5666437.1"/>
    </source>
</evidence>
<comment type="caution">
    <text evidence="3">The sequence shown here is derived from an EMBL/GenBank/DDBJ whole genome shotgun (WGS) entry which is preliminary data.</text>
</comment>
<sequence length="557" mass="64000">MKKKSLMLVMLTLVLALGMSMQVSAKTKVKTYKVTYVLNGGTNNKKNTSKYKSNKSKKLYSPSKKGYLFKGWYTDKYYRNKITTIKKGSKGNKKVYAKWQARTYQISYNVNGGTLNKSSVKTYTCQVTVKLAAPTKKNYVFMGWYRDSKLTKKVARIAKGTTGNITLYAKWQLEKLNINKVGNEDMIWSWWCYPQVVSYANTKDNVYWGFTTSEGYSGVASYNNDTKKTEKTYLKKTTSTDDHNAMAVTVMRNGKIMCVYSGGHNSDNEIHVRISGEAESIKNFNTDVVLRSQGKTCYSQILQYNNKYYIFYRVDNKNWAYRSSTNGLSWSNETILVTSLIQYYCKFMPTTEEGRVRICMISNPTSGDPNIRMGFLDLDTGMMYDSDNKTELGKSNISRKEFNVLIKKPANITQRMLDVAITAPENPLILYATFSTDRTDKNCVYNLYDTDKTIEICNGGNPLWNPKYQLGASFMGTDRIVVAREENDYDNIELYDYSQGQVTLKESVYSEEIGTIQIRNARPIVDVNQKAFLWHRGFYNSDTYTDFYTETKIYTMD</sequence>
<name>A0ABR7EYM2_9FIRM</name>
<dbReference type="NCBIfam" id="TIGR02543">
    <property type="entry name" value="List_Bact_rpt"/>
    <property type="match status" value="2"/>
</dbReference>
<feature type="signal peptide" evidence="2">
    <location>
        <begin position="1"/>
        <end position="25"/>
    </location>
</feature>
<feature type="chain" id="PRO_5045478855" evidence="2">
    <location>
        <begin position="26"/>
        <end position="557"/>
    </location>
</feature>
<organism evidence="3 4">
    <name type="scientific">Eubacterium segne</name>
    <dbReference type="NCBI Taxonomy" id="2763045"/>
    <lineage>
        <taxon>Bacteria</taxon>
        <taxon>Bacillati</taxon>
        <taxon>Bacillota</taxon>
        <taxon>Clostridia</taxon>
        <taxon>Eubacteriales</taxon>
        <taxon>Eubacteriaceae</taxon>
        <taxon>Eubacterium</taxon>
    </lineage>
</organism>
<keyword evidence="2" id="KW-0732">Signal</keyword>
<proteinExistence type="predicted"/>
<protein>
    <submittedName>
        <fullName evidence="3">InlB B-repeat-containing protein</fullName>
    </submittedName>
</protein>
<evidence type="ECO:0000313" key="4">
    <source>
        <dbReference type="Proteomes" id="UP000597877"/>
    </source>
</evidence>
<dbReference type="Pfam" id="PF09479">
    <property type="entry name" value="Flg_new"/>
    <property type="match status" value="2"/>
</dbReference>
<dbReference type="Proteomes" id="UP000597877">
    <property type="component" value="Unassembled WGS sequence"/>
</dbReference>
<evidence type="ECO:0000256" key="2">
    <source>
        <dbReference type="SAM" id="SignalP"/>
    </source>
</evidence>
<comment type="subcellular location">
    <subcellularLocation>
        <location evidence="1">Cell envelope</location>
    </subcellularLocation>
</comment>
<gene>
    <name evidence="3" type="ORF">H8S00_00280</name>
</gene>
<accession>A0ABR7EYM2</accession>
<dbReference type="InterPro" id="IPR042229">
    <property type="entry name" value="Listeria/Bacterioides_rpt_sf"/>
</dbReference>
<dbReference type="SUPFAM" id="SSF82171">
    <property type="entry name" value="DPP6 N-terminal domain-like"/>
    <property type="match status" value="1"/>
</dbReference>
<dbReference type="RefSeq" id="WP_186839768.1">
    <property type="nucleotide sequence ID" value="NZ_JACOOZ010000001.1"/>
</dbReference>